<dbReference type="Pfam" id="PF11387">
    <property type="entry name" value="DUF2795"/>
    <property type="match status" value="1"/>
</dbReference>
<evidence type="ECO:0000256" key="1">
    <source>
        <dbReference type="SAM" id="MobiDB-lite"/>
    </source>
</evidence>
<proteinExistence type="predicted"/>
<comment type="caution">
    <text evidence="2">The sequence shown here is derived from an EMBL/GenBank/DDBJ whole genome shotgun (WGS) entry which is preliminary data.</text>
</comment>
<keyword evidence="3" id="KW-1185">Reference proteome</keyword>
<name>A0ABP5NM49_9MICC</name>
<accession>A0ABP5NM49</accession>
<dbReference type="RefSeq" id="WP_344299666.1">
    <property type="nucleotide sequence ID" value="NZ_BAAAQW010000005.1"/>
</dbReference>
<feature type="compositionally biased region" description="Acidic residues" evidence="1">
    <location>
        <begin position="71"/>
        <end position="82"/>
    </location>
</feature>
<reference evidence="3" key="1">
    <citation type="journal article" date="2019" name="Int. J. Syst. Evol. Microbiol.">
        <title>The Global Catalogue of Microorganisms (GCM) 10K type strain sequencing project: providing services to taxonomists for standard genome sequencing and annotation.</title>
        <authorList>
            <consortium name="The Broad Institute Genomics Platform"/>
            <consortium name="The Broad Institute Genome Sequencing Center for Infectious Disease"/>
            <person name="Wu L."/>
            <person name="Ma J."/>
        </authorList>
    </citation>
    <scope>NUCLEOTIDE SEQUENCE [LARGE SCALE GENOMIC DNA]</scope>
    <source>
        <strain evidence="3">JCM 16034</strain>
    </source>
</reference>
<dbReference type="EMBL" id="BAAAQW010000005">
    <property type="protein sequence ID" value="GAA2200470.1"/>
    <property type="molecule type" value="Genomic_DNA"/>
</dbReference>
<evidence type="ECO:0000313" key="2">
    <source>
        <dbReference type="EMBL" id="GAA2200470.1"/>
    </source>
</evidence>
<sequence>MAEHSDPIQTHEFLGGVDYPAHRNTLVAAAEKSGADEDVMRALRGLPDRTYGQPTEVSQAISGGGPGADASGDEPEPDDDERTGERFDAG</sequence>
<gene>
    <name evidence="2" type="ORF">GCM10009849_21150</name>
</gene>
<feature type="region of interest" description="Disordered" evidence="1">
    <location>
        <begin position="45"/>
        <end position="90"/>
    </location>
</feature>
<dbReference type="Proteomes" id="UP001500432">
    <property type="component" value="Unassembled WGS sequence"/>
</dbReference>
<protein>
    <recommendedName>
        <fullName evidence="4">DUF2795 domain-containing protein</fullName>
    </recommendedName>
</protein>
<evidence type="ECO:0008006" key="4">
    <source>
        <dbReference type="Google" id="ProtNLM"/>
    </source>
</evidence>
<evidence type="ECO:0000313" key="3">
    <source>
        <dbReference type="Proteomes" id="UP001500432"/>
    </source>
</evidence>
<organism evidence="2 3">
    <name type="scientific">Sinomonas flava</name>
    <dbReference type="NCBI Taxonomy" id="496857"/>
    <lineage>
        <taxon>Bacteria</taxon>
        <taxon>Bacillati</taxon>
        <taxon>Actinomycetota</taxon>
        <taxon>Actinomycetes</taxon>
        <taxon>Micrococcales</taxon>
        <taxon>Micrococcaceae</taxon>
        <taxon>Sinomonas</taxon>
    </lineage>
</organism>
<dbReference type="InterPro" id="IPR021527">
    <property type="entry name" value="DUF2795"/>
</dbReference>
<feature type="compositionally biased region" description="Polar residues" evidence="1">
    <location>
        <begin position="52"/>
        <end position="61"/>
    </location>
</feature>